<reference evidence="1 2" key="1">
    <citation type="submission" date="2017-04" db="EMBL/GenBank/DDBJ databases">
        <authorList>
            <person name="Afonso C.L."/>
            <person name="Miller P.J."/>
            <person name="Scott M.A."/>
            <person name="Spackman E."/>
            <person name="Goraichik I."/>
            <person name="Dimitrov K.M."/>
            <person name="Suarez D.L."/>
            <person name="Swayne D.E."/>
        </authorList>
    </citation>
    <scope>NUCLEOTIDE SEQUENCE [LARGE SCALE GENOMIC DNA]</scope>
    <source>
        <strain evidence="1 2">DSM 22418</strain>
    </source>
</reference>
<accession>A0A1X7LBE8</accession>
<evidence type="ECO:0000313" key="1">
    <source>
        <dbReference type="EMBL" id="SMG51151.1"/>
    </source>
</evidence>
<dbReference type="PROSITE" id="PS51257">
    <property type="entry name" value="PROKAR_LIPOPROTEIN"/>
    <property type="match status" value="1"/>
</dbReference>
<protein>
    <submittedName>
        <fullName evidence="1">Uncharacterized protein</fullName>
    </submittedName>
</protein>
<sequence>MKLRNYLFLLSVLALSVLGCKKYEIGYDGEVRFTSYSLEPTAHPGLAAPVNGTMDGNTVYIRVPNSVNINQAKPSFQSSSEQAIVYLDNKVQESGVSVVNMSDTLNYRIASPNDMGFVQVIALRNAAIVSFGFYAADNENVLFRDYVAKFDGLHIAVDLPIDADVTKLVARYKTTENAVVKVNGTVQTSQKSANDFNQEVIYEVTDAETITPEKFVVKMGRLTAPEWLEMPLGPVGDFTVGEVSMALNPLTNQPAILFTRSASDGDKTRKAVAAQFDGATWKLLGTQDGISAGRTDAPGIAIDDNGIIYASYKDYETQNDSVQYASIQKYENNSWKYLNKPQGTVHRVNYLHIATNASNIPVLGYSAARAEAGAANRSTVSAFFTNGAWSTRMIDAAPATLYTRVRKGRDNKVYYAVMDGISTTRRPTIYRLNDNSLMWERVGTAMITPSPTVYGANLMDVEASEAGEVYVVFQSQANADKKSYVMKYDGATWRQIGSEISHNASGNSTRDNIALAIHPNGILYFAHSDANGIKVTTFDPLTQNWTPAKTISTVNGDKLTLRIAEDGIPFLATVVDGKVKIYRYDIP</sequence>
<dbReference type="EMBL" id="FXAU01000009">
    <property type="protein sequence ID" value="SMG51151.1"/>
    <property type="molecule type" value="Genomic_DNA"/>
</dbReference>
<name>A0A1X7LBE8_9SPHI</name>
<dbReference type="RefSeq" id="WP_085474499.1">
    <property type="nucleotide sequence ID" value="NZ_FXAU01000009.1"/>
</dbReference>
<dbReference type="OrthoDB" id="789014at2"/>
<dbReference type="SUPFAM" id="SSF63829">
    <property type="entry name" value="Calcium-dependent phosphotriesterase"/>
    <property type="match status" value="1"/>
</dbReference>
<gene>
    <name evidence="1" type="ORF">SAMN05660862_3818</name>
</gene>
<dbReference type="InterPro" id="IPR015943">
    <property type="entry name" value="WD40/YVTN_repeat-like_dom_sf"/>
</dbReference>
<dbReference type="Gene3D" id="2.60.40.2340">
    <property type="match status" value="1"/>
</dbReference>
<dbReference type="Proteomes" id="UP000192980">
    <property type="component" value="Unassembled WGS sequence"/>
</dbReference>
<proteinExistence type="predicted"/>
<dbReference type="Gene3D" id="2.130.10.10">
    <property type="entry name" value="YVTN repeat-like/Quinoprotein amine dehydrogenase"/>
    <property type="match status" value="1"/>
</dbReference>
<organism evidence="1 2">
    <name type="scientific">Sphingobacterium psychroaquaticum</name>
    <dbReference type="NCBI Taxonomy" id="561061"/>
    <lineage>
        <taxon>Bacteria</taxon>
        <taxon>Pseudomonadati</taxon>
        <taxon>Bacteroidota</taxon>
        <taxon>Sphingobacteriia</taxon>
        <taxon>Sphingobacteriales</taxon>
        <taxon>Sphingobacteriaceae</taxon>
        <taxon>Sphingobacterium</taxon>
    </lineage>
</organism>
<keyword evidence="2" id="KW-1185">Reference proteome</keyword>
<dbReference type="STRING" id="561061.SAMN05660862_3818"/>
<dbReference type="AlphaFoldDB" id="A0A1X7LBE8"/>
<evidence type="ECO:0000313" key="2">
    <source>
        <dbReference type="Proteomes" id="UP000192980"/>
    </source>
</evidence>